<dbReference type="Gene3D" id="1.20.1540.10">
    <property type="entry name" value="Rhomboid-like"/>
    <property type="match status" value="1"/>
</dbReference>
<evidence type="ECO:0000256" key="13">
    <source>
        <dbReference type="SAM" id="Phobius"/>
    </source>
</evidence>
<proteinExistence type="inferred from homology"/>
<evidence type="ECO:0000256" key="5">
    <source>
        <dbReference type="ARBA" id="ARBA00022670"/>
    </source>
</evidence>
<gene>
    <name evidence="15" type="ORF">AC631_02627</name>
</gene>
<evidence type="ECO:0000256" key="7">
    <source>
        <dbReference type="ARBA" id="ARBA00022801"/>
    </source>
</evidence>
<feature type="transmembrane region" description="Helical" evidence="13">
    <location>
        <begin position="129"/>
        <end position="145"/>
    </location>
</feature>
<evidence type="ECO:0000256" key="4">
    <source>
        <dbReference type="ARBA" id="ARBA00013039"/>
    </source>
</evidence>
<comment type="similarity">
    <text evidence="3">Belongs to the peptidase S54 family.</text>
</comment>
<dbReference type="GeneID" id="26839636"/>
<evidence type="ECO:0000313" key="16">
    <source>
        <dbReference type="Proteomes" id="UP000054251"/>
    </source>
</evidence>
<dbReference type="OrthoDB" id="10257275at2759"/>
<dbReference type="Proteomes" id="UP000054251">
    <property type="component" value="Unassembled WGS sequence"/>
</dbReference>
<comment type="caution">
    <text evidence="15">The sequence shown here is derived from an EMBL/GenBank/DDBJ whole genome shotgun (WGS) entry which is preliminary data.</text>
</comment>
<keyword evidence="7" id="KW-0378">Hydrolase</keyword>
<evidence type="ECO:0000313" key="15">
    <source>
        <dbReference type="EMBL" id="KSA01618.1"/>
    </source>
</evidence>
<evidence type="ECO:0000256" key="10">
    <source>
        <dbReference type="ARBA" id="ARBA00037147"/>
    </source>
</evidence>
<dbReference type="PANTHER" id="PTHR43066:SF1">
    <property type="entry name" value="RHOMBOID PROTEIN 2"/>
    <property type="match status" value="1"/>
</dbReference>
<name>A0A0V1PZM4_9ASCO</name>
<evidence type="ECO:0000256" key="1">
    <source>
        <dbReference type="ARBA" id="ARBA00000156"/>
    </source>
</evidence>
<accession>A0A0V1PZM4</accession>
<dbReference type="EMBL" id="LMYN01000048">
    <property type="protein sequence ID" value="KSA01618.1"/>
    <property type="molecule type" value="Genomic_DNA"/>
</dbReference>
<dbReference type="InterPro" id="IPR022764">
    <property type="entry name" value="Peptidase_S54_rhomboid_dom"/>
</dbReference>
<evidence type="ECO:0000256" key="12">
    <source>
        <dbReference type="ARBA" id="ARBA00042081"/>
    </source>
</evidence>
<dbReference type="GO" id="GO:0005794">
    <property type="term" value="C:Golgi apparatus"/>
    <property type="evidence" value="ECO:0007669"/>
    <property type="project" value="UniProtKB-SubCell"/>
</dbReference>
<dbReference type="RefSeq" id="XP_015467720.1">
    <property type="nucleotide sequence ID" value="XM_015611457.1"/>
</dbReference>
<feature type="transmembrane region" description="Helical" evidence="13">
    <location>
        <begin position="99"/>
        <end position="123"/>
    </location>
</feature>
<evidence type="ECO:0000256" key="2">
    <source>
        <dbReference type="ARBA" id="ARBA00004257"/>
    </source>
</evidence>
<dbReference type="GO" id="GO:0016020">
    <property type="term" value="C:membrane"/>
    <property type="evidence" value="ECO:0007669"/>
    <property type="project" value="InterPro"/>
</dbReference>
<dbReference type="GO" id="GO:0006508">
    <property type="term" value="P:proteolysis"/>
    <property type="evidence" value="ECO:0007669"/>
    <property type="project" value="UniProtKB-KW"/>
</dbReference>
<keyword evidence="16" id="KW-1185">Reference proteome</keyword>
<evidence type="ECO:0000256" key="8">
    <source>
        <dbReference type="ARBA" id="ARBA00022989"/>
    </source>
</evidence>
<dbReference type="Pfam" id="PF01694">
    <property type="entry name" value="Rhomboid"/>
    <property type="match status" value="1"/>
</dbReference>
<dbReference type="GO" id="GO:0004252">
    <property type="term" value="F:serine-type endopeptidase activity"/>
    <property type="evidence" value="ECO:0007669"/>
    <property type="project" value="InterPro"/>
</dbReference>
<feature type="domain" description="Peptidase S54 rhomboid" evidence="14">
    <location>
        <begin position="62"/>
        <end position="206"/>
    </location>
</feature>
<sequence>MLPPLFINKLALPNIATITQYPALSVGLSVFTFLLLVIDLSLNQALSQKFSLHPNAPFEFDLNRLSFYLLFHRGFIHWLLNIIGLFTPLAIFERTHGTVFTGVTLNVLAVTAGLQFCIVGKLLYPNTQVIGLSGVVFLFMSFMAYKEHHTTPVIYTFKYQGSEVSIPTLYSPFLFLVVCMVLIPGSSFWGHLAGISSGYLLALGYIKFMYPPLKAILFIERKLQTPINSLRSLVVYYKEEEAIEQRGVSYNPILSSDVESALNDVPITTGTRTNSFAGEGQVLGSA</sequence>
<keyword evidence="5" id="KW-0645">Protease</keyword>
<feature type="transmembrane region" description="Helical" evidence="13">
    <location>
        <begin position="21"/>
        <end position="42"/>
    </location>
</feature>
<dbReference type="PANTHER" id="PTHR43066">
    <property type="entry name" value="RHOMBOID-RELATED PROTEIN"/>
    <property type="match status" value="1"/>
</dbReference>
<evidence type="ECO:0000256" key="9">
    <source>
        <dbReference type="ARBA" id="ARBA00023136"/>
    </source>
</evidence>
<dbReference type="SUPFAM" id="SSF144091">
    <property type="entry name" value="Rhomboid-like"/>
    <property type="match status" value="1"/>
</dbReference>
<keyword evidence="9 13" id="KW-0472">Membrane</keyword>
<evidence type="ECO:0000256" key="11">
    <source>
        <dbReference type="ARBA" id="ARBA00039804"/>
    </source>
</evidence>
<organism evidence="15 16">
    <name type="scientific">Debaryomyces fabryi</name>
    <dbReference type="NCBI Taxonomy" id="58627"/>
    <lineage>
        <taxon>Eukaryota</taxon>
        <taxon>Fungi</taxon>
        <taxon>Dikarya</taxon>
        <taxon>Ascomycota</taxon>
        <taxon>Saccharomycotina</taxon>
        <taxon>Pichiomycetes</taxon>
        <taxon>Debaryomycetaceae</taxon>
        <taxon>Debaryomyces</taxon>
    </lineage>
</organism>
<dbReference type="InterPro" id="IPR035952">
    <property type="entry name" value="Rhomboid-like_sf"/>
</dbReference>
<comment type="subcellular location">
    <subcellularLocation>
        <location evidence="2">Golgi apparatus</location>
        <location evidence="2">cis-Golgi network membrane</location>
        <topology evidence="2">Multi-pass membrane protein</topology>
    </subcellularLocation>
</comment>
<evidence type="ECO:0000259" key="14">
    <source>
        <dbReference type="Pfam" id="PF01694"/>
    </source>
</evidence>
<keyword evidence="8 13" id="KW-1133">Transmembrane helix</keyword>
<evidence type="ECO:0000256" key="3">
    <source>
        <dbReference type="ARBA" id="ARBA00009045"/>
    </source>
</evidence>
<comment type="catalytic activity">
    <reaction evidence="1">
        <text>Cleaves type-1 transmembrane domains using a catalytic dyad composed of serine and histidine that are contributed by different transmembrane domains.</text>
        <dbReference type="EC" id="3.4.21.105"/>
    </reaction>
</comment>
<comment type="function">
    <text evidence="10">Probable rhomboid-type serine protease that catalyzes intramembrane proteolysis.</text>
</comment>
<protein>
    <recommendedName>
        <fullName evidence="11">Rhomboid-type serine protease 2</fullName>
        <ecNumber evidence="4">3.4.21.105</ecNumber>
    </recommendedName>
    <alternativeName>
        <fullName evidence="12">Rhomboid protein 2</fullName>
    </alternativeName>
</protein>
<feature type="transmembrane region" description="Helical" evidence="13">
    <location>
        <begin position="189"/>
        <end position="206"/>
    </location>
</feature>
<feature type="transmembrane region" description="Helical" evidence="13">
    <location>
        <begin position="75"/>
        <end position="92"/>
    </location>
</feature>
<evidence type="ECO:0000256" key="6">
    <source>
        <dbReference type="ARBA" id="ARBA00022692"/>
    </source>
</evidence>
<keyword evidence="6 13" id="KW-0812">Transmembrane</keyword>
<dbReference type="AlphaFoldDB" id="A0A0V1PZM4"/>
<feature type="transmembrane region" description="Helical" evidence="13">
    <location>
        <begin position="166"/>
        <end position="183"/>
    </location>
</feature>
<dbReference type="EC" id="3.4.21.105" evidence="4"/>
<reference evidence="15 16" key="1">
    <citation type="submission" date="2015-11" db="EMBL/GenBank/DDBJ databases">
        <title>The genome of Debaryomyces fabryi.</title>
        <authorList>
            <person name="Tafer H."/>
            <person name="Lopandic K."/>
        </authorList>
    </citation>
    <scope>NUCLEOTIDE SEQUENCE [LARGE SCALE GENOMIC DNA]</scope>
    <source>
        <strain evidence="15 16">CBS 789</strain>
    </source>
</reference>